<dbReference type="Gene3D" id="2.40.50.100">
    <property type="match status" value="1"/>
</dbReference>
<gene>
    <name evidence="5" type="ORF">HZY62_12525</name>
    <name evidence="6" type="ORF">LX92_02692</name>
</gene>
<sequence length="414" mass="47590">MDRKIEHKKNPLKRILLYTLPAILLCLLLWSALAAGNKVTIDRDRVSIKTVEYDSFEDMALFNGKVQPLNTLQINTIESGTVKKIHGQNGALIKEGELLLELYNPNTELSYLTQETAIIEQINNLRNTRISIKNQQMTLDKDLIQMSYNFNNAARQYRMDTTLYRKGVISKNDYLKSKETFEFQGKQQENTKKYMQNEQKDRETQLRLINASIEKMEESLEQLRENKENFIVKAPATGLLSSFNPLLGKSYNKGELIGKLDMQDGYKLLVRADEYYYSQLKEGKMALLEFNDQQYQLKVEKVVAEVINGKFDIELVFEDKTPETIQQGMTLPIKIYLSNKKEKALLLPKGSFYQSSGGQYVFVLTDDNTAKKRKISIGKANANFYQVLEGLVKGDRVITSSYDDFKDKDVLALN</sequence>
<dbReference type="OrthoDB" id="1957187at2"/>
<dbReference type="EMBL" id="JACWLN010000005">
    <property type="protein sequence ID" value="MBD1261421.1"/>
    <property type="molecule type" value="Genomic_DNA"/>
</dbReference>
<name>A0A316DXW0_9FLAO</name>
<evidence type="ECO:0000313" key="6">
    <source>
        <dbReference type="EMBL" id="PWK22755.1"/>
    </source>
</evidence>
<dbReference type="AlphaFoldDB" id="A0A316DXW0"/>
<dbReference type="EMBL" id="QGGQ01000006">
    <property type="protein sequence ID" value="PWK22755.1"/>
    <property type="molecule type" value="Genomic_DNA"/>
</dbReference>
<dbReference type="Pfam" id="PF25967">
    <property type="entry name" value="RND-MFP_C"/>
    <property type="match status" value="1"/>
</dbReference>
<feature type="coiled-coil region" evidence="3">
    <location>
        <begin position="206"/>
        <end position="233"/>
    </location>
</feature>
<evidence type="ECO:0000313" key="7">
    <source>
        <dbReference type="Proteomes" id="UP000245667"/>
    </source>
</evidence>
<dbReference type="GO" id="GO:0030313">
    <property type="term" value="C:cell envelope"/>
    <property type="evidence" value="ECO:0007669"/>
    <property type="project" value="UniProtKB-SubCell"/>
</dbReference>
<dbReference type="InterPro" id="IPR058627">
    <property type="entry name" value="MdtA-like_C"/>
</dbReference>
<keyword evidence="8" id="KW-1185">Reference proteome</keyword>
<evidence type="ECO:0000259" key="4">
    <source>
        <dbReference type="Pfam" id="PF25967"/>
    </source>
</evidence>
<protein>
    <submittedName>
        <fullName evidence="6">HlyD family secretion protein</fullName>
    </submittedName>
    <submittedName>
        <fullName evidence="5">RND transporter</fullName>
    </submittedName>
</protein>
<evidence type="ECO:0000256" key="1">
    <source>
        <dbReference type="ARBA" id="ARBA00004196"/>
    </source>
</evidence>
<reference evidence="5 8" key="2">
    <citation type="submission" date="2020-07" db="EMBL/GenBank/DDBJ databases">
        <title>The draft genome sequence of Maribacter polysiphoniae KCTC 22021.</title>
        <authorList>
            <person name="Mu L."/>
        </authorList>
    </citation>
    <scope>NUCLEOTIDE SEQUENCE [LARGE SCALE GENOMIC DNA]</scope>
    <source>
        <strain evidence="5 8">KCTC 22021</strain>
    </source>
</reference>
<reference evidence="6 7" key="1">
    <citation type="submission" date="2018-05" db="EMBL/GenBank/DDBJ databases">
        <title>Genomic Encyclopedia of Archaeal and Bacterial Type Strains, Phase II (KMG-II): from individual species to whole genera.</title>
        <authorList>
            <person name="Goeker M."/>
        </authorList>
    </citation>
    <scope>NUCLEOTIDE SEQUENCE [LARGE SCALE GENOMIC DNA]</scope>
    <source>
        <strain evidence="6 7">DSM 23514</strain>
    </source>
</reference>
<dbReference type="PANTHER" id="PTHR32347">
    <property type="entry name" value="EFFLUX SYSTEM COMPONENT YKNX-RELATED"/>
    <property type="match status" value="1"/>
</dbReference>
<dbReference type="RefSeq" id="WP_109651441.1">
    <property type="nucleotide sequence ID" value="NZ_JACWLN010000005.1"/>
</dbReference>
<evidence type="ECO:0000313" key="5">
    <source>
        <dbReference type="EMBL" id="MBD1261421.1"/>
    </source>
</evidence>
<evidence type="ECO:0000256" key="3">
    <source>
        <dbReference type="SAM" id="Coils"/>
    </source>
</evidence>
<dbReference type="PANTHER" id="PTHR32347:SF23">
    <property type="entry name" value="BLL5650 PROTEIN"/>
    <property type="match status" value="1"/>
</dbReference>
<organism evidence="6 7">
    <name type="scientific">Maribacter polysiphoniae</name>
    <dbReference type="NCBI Taxonomy" id="429344"/>
    <lineage>
        <taxon>Bacteria</taxon>
        <taxon>Pseudomonadati</taxon>
        <taxon>Bacteroidota</taxon>
        <taxon>Flavobacteriia</taxon>
        <taxon>Flavobacteriales</taxon>
        <taxon>Flavobacteriaceae</taxon>
        <taxon>Maribacter</taxon>
    </lineage>
</organism>
<comment type="subcellular location">
    <subcellularLocation>
        <location evidence="1">Cell envelope</location>
    </subcellularLocation>
</comment>
<dbReference type="Proteomes" id="UP000245667">
    <property type="component" value="Unassembled WGS sequence"/>
</dbReference>
<evidence type="ECO:0000313" key="8">
    <source>
        <dbReference type="Proteomes" id="UP000651837"/>
    </source>
</evidence>
<feature type="domain" description="Multidrug resistance protein MdtA-like C-terminal permuted SH3" evidence="4">
    <location>
        <begin position="344"/>
        <end position="402"/>
    </location>
</feature>
<evidence type="ECO:0000256" key="2">
    <source>
        <dbReference type="ARBA" id="ARBA00023054"/>
    </source>
</evidence>
<accession>A0A316DXW0</accession>
<comment type="caution">
    <text evidence="6">The sequence shown here is derived from an EMBL/GenBank/DDBJ whole genome shotgun (WGS) entry which is preliminary data.</text>
</comment>
<dbReference type="Proteomes" id="UP000651837">
    <property type="component" value="Unassembled WGS sequence"/>
</dbReference>
<proteinExistence type="predicted"/>
<keyword evidence="2 3" id="KW-0175">Coiled coil</keyword>
<dbReference type="Gene3D" id="2.40.420.20">
    <property type="match status" value="1"/>
</dbReference>
<dbReference type="Gene3D" id="1.10.287.470">
    <property type="entry name" value="Helix hairpin bin"/>
    <property type="match status" value="1"/>
</dbReference>
<dbReference type="InterPro" id="IPR050465">
    <property type="entry name" value="UPF0194_transport"/>
</dbReference>